<dbReference type="EMBL" id="JBJVNW010000021">
    <property type="protein sequence ID" value="MFM9520744.1"/>
    <property type="molecule type" value="Genomic_DNA"/>
</dbReference>
<dbReference type="InterPro" id="IPR011990">
    <property type="entry name" value="TPR-like_helical_dom_sf"/>
</dbReference>
<keyword evidence="2" id="KW-1185">Reference proteome</keyword>
<dbReference type="Gene3D" id="1.25.40.10">
    <property type="entry name" value="Tetratricopeptide repeat domain"/>
    <property type="match status" value="1"/>
</dbReference>
<evidence type="ECO:0000313" key="1">
    <source>
        <dbReference type="EMBL" id="MFM9520744.1"/>
    </source>
</evidence>
<comment type="caution">
    <text evidence="1">The sequence shown here is derived from an EMBL/GenBank/DDBJ whole genome shotgun (WGS) entry which is preliminary data.</text>
</comment>
<gene>
    <name evidence="1" type="ORF">ACKKH4_26315</name>
</gene>
<organism evidence="1 2">
    <name type="scientific">Pseudomonas monachiensis</name>
    <dbReference type="NCBI Taxonomy" id="3060212"/>
    <lineage>
        <taxon>Bacteria</taxon>
        <taxon>Pseudomonadati</taxon>
        <taxon>Pseudomonadota</taxon>
        <taxon>Gammaproteobacteria</taxon>
        <taxon>Pseudomonadales</taxon>
        <taxon>Pseudomonadaceae</taxon>
        <taxon>Pseudomonas</taxon>
    </lineage>
</organism>
<accession>A0ABW9HF79</accession>
<dbReference type="RefSeq" id="WP_056727056.1">
    <property type="nucleotide sequence ID" value="NZ_CP178857.1"/>
</dbReference>
<evidence type="ECO:0000313" key="2">
    <source>
        <dbReference type="Proteomes" id="UP001631987"/>
    </source>
</evidence>
<dbReference type="Proteomes" id="UP001631987">
    <property type="component" value="Unassembled WGS sequence"/>
</dbReference>
<sequence>MYIHADALTSLFNLLNTLGSLITQLNDEQKAARKKGLQLYNLGEYRESEAYLMIAATAGDRDSQYALAQVITLRERSLKEEDKTHAEREWYVKAGAQGDVRALLRLADETSLAKAKELAEERADHGDSEAMLQLYELTKDIEWMKKSAEAGFLEAQYSLAVHYDNDHSLIPNTDERETAIDGWLKRAADAGFPKAIHWYSNRPHISHDLPVRKEWLLKWTETNDVWSLRYYAYALGGAYHDENGIDVEYGLEENLVNAYGLMWLIMESHKEFKGYQNISDVFSQIAETLSETDKAAGKAFAQEWKRTHPPMSEYRLTYSDPR</sequence>
<proteinExistence type="predicted"/>
<protein>
    <submittedName>
        <fullName evidence="1">Tetratricopeptide repeat protein</fullName>
    </submittedName>
</protein>
<name>A0ABW9HF79_9PSED</name>
<dbReference type="SUPFAM" id="SSF81901">
    <property type="entry name" value="HCP-like"/>
    <property type="match status" value="1"/>
</dbReference>
<reference evidence="1 2" key="1">
    <citation type="submission" date="2024-12" db="EMBL/GenBank/DDBJ databases">
        <title>Pseudomonas species isolated from Lotus nodules promote plant growth.</title>
        <authorList>
            <person name="Yu Y.-H."/>
            <person name="Kurtenbach J."/>
            <person name="Crosbie D."/>
            <person name="Brachmann A."/>
            <person name="Marin M."/>
        </authorList>
    </citation>
    <scope>NUCLEOTIDE SEQUENCE [LARGE SCALE GENOMIC DNA]</scope>
    <source>
        <strain evidence="1 2">PLb12A</strain>
    </source>
</reference>